<dbReference type="NCBIfam" id="TIGR02180">
    <property type="entry name" value="GRX_euk"/>
    <property type="match status" value="1"/>
</dbReference>
<dbReference type="PANTHER" id="PTHR45694:SF18">
    <property type="entry name" value="GLUTAREDOXIN-1-RELATED"/>
    <property type="match status" value="1"/>
</dbReference>
<feature type="domain" description="Glutaredoxin" evidence="5">
    <location>
        <begin position="18"/>
        <end position="82"/>
    </location>
</feature>
<evidence type="ECO:0000256" key="3">
    <source>
        <dbReference type="ARBA" id="ARBA00023157"/>
    </source>
</evidence>
<dbReference type="PRINTS" id="PR00160">
    <property type="entry name" value="GLUTAREDOXIN"/>
</dbReference>
<dbReference type="eggNOG" id="KOG1752">
    <property type="taxonomic scope" value="Eukaryota"/>
</dbReference>
<dbReference type="InterPro" id="IPR014025">
    <property type="entry name" value="Glutaredoxin_subgr"/>
</dbReference>
<dbReference type="PROSITE" id="PS51354">
    <property type="entry name" value="GLUTAREDOXIN_2"/>
    <property type="match status" value="1"/>
</dbReference>
<dbReference type="CDD" id="cd03419">
    <property type="entry name" value="GRX_GRXh_1_2_like"/>
    <property type="match status" value="1"/>
</dbReference>
<dbReference type="HOGENOM" id="CLU_026126_7_2_1"/>
<name>B7GDY5_PHATC</name>
<dbReference type="FunFam" id="3.40.30.10:FF:000026">
    <property type="entry name" value="Glutaredoxin 2"/>
    <property type="match status" value="1"/>
</dbReference>
<dbReference type="KEGG" id="pti:PHATRDRAFT_16854"/>
<keyword evidence="3" id="KW-1015">Disulfide bond</keyword>
<dbReference type="OrthoDB" id="44061at2759"/>
<organism evidence="6 7">
    <name type="scientific">Phaeodactylum tricornutum (strain CCAP 1055/1)</name>
    <dbReference type="NCBI Taxonomy" id="556484"/>
    <lineage>
        <taxon>Eukaryota</taxon>
        <taxon>Sar</taxon>
        <taxon>Stramenopiles</taxon>
        <taxon>Ochrophyta</taxon>
        <taxon>Bacillariophyta</taxon>
        <taxon>Bacillariophyceae</taxon>
        <taxon>Bacillariophycidae</taxon>
        <taxon>Naviculales</taxon>
        <taxon>Phaeodactylaceae</taxon>
        <taxon>Phaeodactylum</taxon>
    </lineage>
</organism>
<dbReference type="STRING" id="556484.B7GDY5"/>
<dbReference type="GeneID" id="7199154"/>
<dbReference type="AlphaFoldDB" id="B7GDY5"/>
<dbReference type="Pfam" id="PF00462">
    <property type="entry name" value="Glutaredoxin"/>
    <property type="match status" value="1"/>
</dbReference>
<dbReference type="Proteomes" id="UP000000759">
    <property type="component" value="Chromosome 29"/>
</dbReference>
<gene>
    <name evidence="6" type="primary">GLRX1</name>
    <name evidence="6" type="ORF">PHATRDRAFT_16854</name>
</gene>
<dbReference type="InterPro" id="IPR036249">
    <property type="entry name" value="Thioredoxin-like_sf"/>
</dbReference>
<sequence>MSQQARTFIQDEIQSHDIVVFSKSYCPYCTTTKDLLRQKLPGVDVAVYELDRRPDGKTLQDELLTMTGQRTVPNVYVKGQHVGGNDDTQAAFRAGRLHQLLGLKQ</sequence>
<dbReference type="EMBL" id="CM000631">
    <property type="protein sequence ID" value="EEC43159.1"/>
    <property type="molecule type" value="Genomic_DNA"/>
</dbReference>
<evidence type="ECO:0000313" key="6">
    <source>
        <dbReference type="EMBL" id="EEC43159.1"/>
    </source>
</evidence>
<dbReference type="GO" id="GO:0034599">
    <property type="term" value="P:cellular response to oxidative stress"/>
    <property type="evidence" value="ECO:0007669"/>
    <property type="project" value="TreeGrafter"/>
</dbReference>
<dbReference type="GO" id="GO:0005737">
    <property type="term" value="C:cytoplasm"/>
    <property type="evidence" value="ECO:0007669"/>
    <property type="project" value="TreeGrafter"/>
</dbReference>
<keyword evidence="4" id="KW-0676">Redox-active center</keyword>
<dbReference type="InterPro" id="IPR002109">
    <property type="entry name" value="Glutaredoxin"/>
</dbReference>
<proteinExistence type="predicted"/>
<keyword evidence="7" id="KW-1185">Reference proteome</keyword>
<evidence type="ECO:0000256" key="1">
    <source>
        <dbReference type="ARBA" id="ARBA00022448"/>
    </source>
</evidence>
<keyword evidence="1" id="KW-0813">Transport</keyword>
<dbReference type="PaxDb" id="2850-Phatr16854"/>
<dbReference type="Gene3D" id="3.40.30.10">
    <property type="entry name" value="Glutaredoxin"/>
    <property type="match status" value="1"/>
</dbReference>
<dbReference type="FunCoup" id="B7GDY5">
    <property type="interactions" value="86"/>
</dbReference>
<evidence type="ECO:0000256" key="2">
    <source>
        <dbReference type="ARBA" id="ARBA00022982"/>
    </source>
</evidence>
<dbReference type="RefSeq" id="XP_002185290.1">
    <property type="nucleotide sequence ID" value="XM_002185254.1"/>
</dbReference>
<reference evidence="6 7" key="1">
    <citation type="journal article" date="2008" name="Nature">
        <title>The Phaeodactylum genome reveals the evolutionary history of diatom genomes.</title>
        <authorList>
            <person name="Bowler C."/>
            <person name="Allen A.E."/>
            <person name="Badger J.H."/>
            <person name="Grimwood J."/>
            <person name="Jabbari K."/>
            <person name="Kuo A."/>
            <person name="Maheswari U."/>
            <person name="Martens C."/>
            <person name="Maumus F."/>
            <person name="Otillar R.P."/>
            <person name="Rayko E."/>
            <person name="Salamov A."/>
            <person name="Vandepoele K."/>
            <person name="Beszteri B."/>
            <person name="Gruber A."/>
            <person name="Heijde M."/>
            <person name="Katinka M."/>
            <person name="Mock T."/>
            <person name="Valentin K."/>
            <person name="Verret F."/>
            <person name="Berges J.A."/>
            <person name="Brownlee C."/>
            <person name="Cadoret J.P."/>
            <person name="Chiovitti A."/>
            <person name="Choi C.J."/>
            <person name="Coesel S."/>
            <person name="De Martino A."/>
            <person name="Detter J.C."/>
            <person name="Durkin C."/>
            <person name="Falciatore A."/>
            <person name="Fournet J."/>
            <person name="Haruta M."/>
            <person name="Huysman M.J."/>
            <person name="Jenkins B.D."/>
            <person name="Jiroutova K."/>
            <person name="Jorgensen R.E."/>
            <person name="Joubert Y."/>
            <person name="Kaplan A."/>
            <person name="Kroger N."/>
            <person name="Kroth P.G."/>
            <person name="La Roche J."/>
            <person name="Lindquist E."/>
            <person name="Lommer M."/>
            <person name="Martin-Jezequel V."/>
            <person name="Lopez P.J."/>
            <person name="Lucas S."/>
            <person name="Mangogna M."/>
            <person name="McGinnis K."/>
            <person name="Medlin L.K."/>
            <person name="Montsant A."/>
            <person name="Oudot-Le Secq M.P."/>
            <person name="Napoli C."/>
            <person name="Obornik M."/>
            <person name="Parker M.S."/>
            <person name="Petit J.L."/>
            <person name="Porcel B.M."/>
            <person name="Poulsen N."/>
            <person name="Robison M."/>
            <person name="Rychlewski L."/>
            <person name="Rynearson T.A."/>
            <person name="Schmutz J."/>
            <person name="Shapiro H."/>
            <person name="Siaut M."/>
            <person name="Stanley M."/>
            <person name="Sussman M.R."/>
            <person name="Taylor A.R."/>
            <person name="Vardi A."/>
            <person name="von Dassow P."/>
            <person name="Vyverman W."/>
            <person name="Willis A."/>
            <person name="Wyrwicz L.S."/>
            <person name="Rokhsar D.S."/>
            <person name="Weissenbach J."/>
            <person name="Armbrust E.V."/>
            <person name="Green B.R."/>
            <person name="Van de Peer Y."/>
            <person name="Grigoriev I.V."/>
        </authorList>
    </citation>
    <scope>NUCLEOTIDE SEQUENCE [LARGE SCALE GENOMIC DNA]</scope>
    <source>
        <strain evidence="6 7">CCAP 1055/1</strain>
    </source>
</reference>
<reference evidence="7" key="2">
    <citation type="submission" date="2008-08" db="EMBL/GenBank/DDBJ databases">
        <authorList>
            <consortium name="Diatom Consortium"/>
            <person name="Grigoriev I."/>
            <person name="Grimwood J."/>
            <person name="Kuo A."/>
            <person name="Otillar R.P."/>
            <person name="Salamov A."/>
            <person name="Detter J.C."/>
            <person name="Lindquist E."/>
            <person name="Shapiro H."/>
            <person name="Lucas S."/>
            <person name="Glavina del Rio T."/>
            <person name="Pitluck S."/>
            <person name="Rokhsar D."/>
            <person name="Bowler C."/>
        </authorList>
    </citation>
    <scope>GENOME REANNOTATION</scope>
    <source>
        <strain evidence="7">CCAP 1055/1</strain>
    </source>
</reference>
<evidence type="ECO:0000259" key="5">
    <source>
        <dbReference type="Pfam" id="PF00462"/>
    </source>
</evidence>
<dbReference type="GO" id="GO:0015038">
    <property type="term" value="F:glutathione disulfide oxidoreductase activity"/>
    <property type="evidence" value="ECO:0007669"/>
    <property type="project" value="TreeGrafter"/>
</dbReference>
<dbReference type="InterPro" id="IPR011767">
    <property type="entry name" value="GLR_AS"/>
</dbReference>
<dbReference type="SUPFAM" id="SSF52833">
    <property type="entry name" value="Thioredoxin-like"/>
    <property type="match status" value="1"/>
</dbReference>
<dbReference type="InterPro" id="IPR011899">
    <property type="entry name" value="Glutaredoxin_euk/vir"/>
</dbReference>
<dbReference type="InParanoid" id="B7GDY5"/>
<dbReference type="PANTHER" id="PTHR45694">
    <property type="entry name" value="GLUTAREDOXIN 2"/>
    <property type="match status" value="1"/>
</dbReference>
<accession>B7GDY5</accession>
<keyword evidence="2" id="KW-0249">Electron transport</keyword>
<evidence type="ECO:0000256" key="4">
    <source>
        <dbReference type="ARBA" id="ARBA00023284"/>
    </source>
</evidence>
<evidence type="ECO:0000313" key="7">
    <source>
        <dbReference type="Proteomes" id="UP000000759"/>
    </source>
</evidence>
<protein>
    <submittedName>
        <fullName evidence="6">Glutaredoxin</fullName>
    </submittedName>
</protein>
<dbReference type="PROSITE" id="PS00195">
    <property type="entry name" value="GLUTAREDOXIN_1"/>
    <property type="match status" value="1"/>
</dbReference>